<reference evidence="1 2" key="1">
    <citation type="journal article" date="2019" name="Nat. Ecol. Evol.">
        <title>Megaphylogeny resolves global patterns of mushroom evolution.</title>
        <authorList>
            <person name="Varga T."/>
            <person name="Krizsan K."/>
            <person name="Foldi C."/>
            <person name="Dima B."/>
            <person name="Sanchez-Garcia M."/>
            <person name="Sanchez-Ramirez S."/>
            <person name="Szollosi G.J."/>
            <person name="Szarkandi J.G."/>
            <person name="Papp V."/>
            <person name="Albert L."/>
            <person name="Andreopoulos W."/>
            <person name="Angelini C."/>
            <person name="Antonin V."/>
            <person name="Barry K.W."/>
            <person name="Bougher N.L."/>
            <person name="Buchanan P."/>
            <person name="Buyck B."/>
            <person name="Bense V."/>
            <person name="Catcheside P."/>
            <person name="Chovatia M."/>
            <person name="Cooper J."/>
            <person name="Damon W."/>
            <person name="Desjardin D."/>
            <person name="Finy P."/>
            <person name="Geml J."/>
            <person name="Haridas S."/>
            <person name="Hughes K."/>
            <person name="Justo A."/>
            <person name="Karasinski D."/>
            <person name="Kautmanova I."/>
            <person name="Kiss B."/>
            <person name="Kocsube S."/>
            <person name="Kotiranta H."/>
            <person name="LaButti K.M."/>
            <person name="Lechner B.E."/>
            <person name="Liimatainen K."/>
            <person name="Lipzen A."/>
            <person name="Lukacs Z."/>
            <person name="Mihaltcheva S."/>
            <person name="Morgado L.N."/>
            <person name="Niskanen T."/>
            <person name="Noordeloos M.E."/>
            <person name="Ohm R.A."/>
            <person name="Ortiz-Santana B."/>
            <person name="Ovrebo C."/>
            <person name="Racz N."/>
            <person name="Riley R."/>
            <person name="Savchenko A."/>
            <person name="Shiryaev A."/>
            <person name="Soop K."/>
            <person name="Spirin V."/>
            <person name="Szebenyi C."/>
            <person name="Tomsovsky M."/>
            <person name="Tulloss R.E."/>
            <person name="Uehling J."/>
            <person name="Grigoriev I.V."/>
            <person name="Vagvolgyi C."/>
            <person name="Papp T."/>
            <person name="Martin F.M."/>
            <person name="Miettinen O."/>
            <person name="Hibbett D.S."/>
            <person name="Nagy L.G."/>
        </authorList>
    </citation>
    <scope>NUCLEOTIDE SEQUENCE [LARGE SCALE GENOMIC DNA]</scope>
    <source>
        <strain evidence="1 2">NL-1719</strain>
    </source>
</reference>
<sequence>MKATIVSLSLSLLAAAYPVTDRSVEFHTPGRSLSASRRYILQSRYDSPPACAALSQASYTAVATSAASVETYASYDGSSTYAAAAASSSSSSYDGSSDTYAAAAASSSSDYSSYRRKRIAQSDLPSLAQEWQDLCLASGGDTSTNDPCVQLAGVQGINALLVDADPCDQQNVADAMIDFANSPGVTNQAALMAYAVKYMQHPRNAVEVMGVIPSSMYCQSPPANSELNGLYNAQLEGCDPGLYGSPYTPMVPFGSEGTCPYGYTADMSSCSCSMDSSMVSANSTVIDSSMDSMGDDCSSCDSSDASSVSDCSSCDSSDVDSSNATISSSSCDSCDASSASSNSTVMSCDSCDSSVSSNSTASSDDSCDSCDSSDVSQDSSDSTDDGSDDSAYPPADTSDDSDSSDSSDSTDDSDDAPADTSDDTDDSTGDDGDDGSDDSADDSADPSDDSTDDSDDSPDTSSDVNDISGNINDPAGRK</sequence>
<evidence type="ECO:0000313" key="1">
    <source>
        <dbReference type="EMBL" id="TFK63227.1"/>
    </source>
</evidence>
<keyword evidence="2" id="KW-1185">Reference proteome</keyword>
<protein>
    <submittedName>
        <fullName evidence="1">Uncharacterized protein</fullName>
    </submittedName>
</protein>
<accession>A0ACD3ABX6</accession>
<dbReference type="EMBL" id="ML208533">
    <property type="protein sequence ID" value="TFK63227.1"/>
    <property type="molecule type" value="Genomic_DNA"/>
</dbReference>
<organism evidence="1 2">
    <name type="scientific">Pluteus cervinus</name>
    <dbReference type="NCBI Taxonomy" id="181527"/>
    <lineage>
        <taxon>Eukaryota</taxon>
        <taxon>Fungi</taxon>
        <taxon>Dikarya</taxon>
        <taxon>Basidiomycota</taxon>
        <taxon>Agaricomycotina</taxon>
        <taxon>Agaricomycetes</taxon>
        <taxon>Agaricomycetidae</taxon>
        <taxon>Agaricales</taxon>
        <taxon>Pluteineae</taxon>
        <taxon>Pluteaceae</taxon>
        <taxon>Pluteus</taxon>
    </lineage>
</organism>
<evidence type="ECO:0000313" key="2">
    <source>
        <dbReference type="Proteomes" id="UP000308600"/>
    </source>
</evidence>
<dbReference type="Proteomes" id="UP000308600">
    <property type="component" value="Unassembled WGS sequence"/>
</dbReference>
<gene>
    <name evidence="1" type="ORF">BDN72DRAFT_964042</name>
</gene>
<proteinExistence type="predicted"/>
<name>A0ACD3ABX6_9AGAR</name>